<keyword evidence="15" id="KW-1185">Reference proteome</keyword>
<evidence type="ECO:0000256" key="4">
    <source>
        <dbReference type="ARBA" id="ARBA00013797"/>
    </source>
</evidence>
<evidence type="ECO:0000313" key="15">
    <source>
        <dbReference type="Proteomes" id="UP000245771"/>
    </source>
</evidence>
<protein>
    <recommendedName>
        <fullName evidence="4 13">GPI mannosyltransferase 1</fullName>
        <ecNumber evidence="13">2.4.1.-</ecNumber>
    </recommendedName>
    <alternativeName>
        <fullName evidence="13">GPI mannosyltransferase I</fullName>
    </alternativeName>
</protein>
<dbReference type="Proteomes" id="UP000245771">
    <property type="component" value="Unassembled WGS sequence"/>
</dbReference>
<evidence type="ECO:0000256" key="10">
    <source>
        <dbReference type="ARBA" id="ARBA00022989"/>
    </source>
</evidence>
<dbReference type="GO" id="GO:1990529">
    <property type="term" value="C:glycosylphosphatidylinositol-mannosyltransferase I complex"/>
    <property type="evidence" value="ECO:0007669"/>
    <property type="project" value="TreeGrafter"/>
</dbReference>
<evidence type="ECO:0000256" key="9">
    <source>
        <dbReference type="ARBA" id="ARBA00022824"/>
    </source>
</evidence>
<dbReference type="EMBL" id="KZ819603">
    <property type="protein sequence ID" value="PWN36031.1"/>
    <property type="molecule type" value="Genomic_DNA"/>
</dbReference>
<comment type="pathway">
    <text evidence="2 13">Glycolipid biosynthesis; glycosylphosphatidylinositol-anchor biosynthesis.</text>
</comment>
<dbReference type="GO" id="GO:0006506">
    <property type="term" value="P:GPI anchor biosynthetic process"/>
    <property type="evidence" value="ECO:0007669"/>
    <property type="project" value="UniProtKB-UniPathway"/>
</dbReference>
<evidence type="ECO:0000256" key="13">
    <source>
        <dbReference type="RuleBase" id="RU365064"/>
    </source>
</evidence>
<evidence type="ECO:0000256" key="6">
    <source>
        <dbReference type="ARBA" id="ARBA00022676"/>
    </source>
</evidence>
<dbReference type="UniPathway" id="UPA00196"/>
<reference evidence="14 15" key="1">
    <citation type="journal article" date="2018" name="Mol. Biol. Evol.">
        <title>Broad Genomic Sampling Reveals a Smut Pathogenic Ancestry of the Fungal Clade Ustilaginomycotina.</title>
        <authorList>
            <person name="Kijpornyongpan T."/>
            <person name="Mondo S.J."/>
            <person name="Barry K."/>
            <person name="Sandor L."/>
            <person name="Lee J."/>
            <person name="Lipzen A."/>
            <person name="Pangilinan J."/>
            <person name="LaButti K."/>
            <person name="Hainaut M."/>
            <person name="Henrissat B."/>
            <person name="Grigoriev I.V."/>
            <person name="Spatafora J.W."/>
            <person name="Aime M.C."/>
        </authorList>
    </citation>
    <scope>NUCLEOTIDE SEQUENCE [LARGE SCALE GENOMIC DNA]</scope>
    <source>
        <strain evidence="14 15">MCA 3882</strain>
    </source>
</reference>
<dbReference type="PANTHER" id="PTHR12886:SF0">
    <property type="entry name" value="GPI MANNOSYLTRANSFERASE 1"/>
    <property type="match status" value="1"/>
</dbReference>
<feature type="transmembrane region" description="Helical" evidence="13">
    <location>
        <begin position="219"/>
        <end position="237"/>
    </location>
</feature>
<dbReference type="GO" id="GO:0005789">
    <property type="term" value="C:endoplasmic reticulum membrane"/>
    <property type="evidence" value="ECO:0007669"/>
    <property type="project" value="UniProtKB-SubCell"/>
</dbReference>
<keyword evidence="7 13" id="KW-0808">Transferase</keyword>
<evidence type="ECO:0000256" key="2">
    <source>
        <dbReference type="ARBA" id="ARBA00004687"/>
    </source>
</evidence>
<evidence type="ECO:0000256" key="7">
    <source>
        <dbReference type="ARBA" id="ARBA00022679"/>
    </source>
</evidence>
<keyword evidence="10 13" id="KW-1133">Transmembrane helix</keyword>
<evidence type="ECO:0000256" key="12">
    <source>
        <dbReference type="ARBA" id="ARBA00025399"/>
    </source>
</evidence>
<dbReference type="OrthoDB" id="1741594at2759"/>
<keyword evidence="9 13" id="KW-0256">Endoplasmic reticulum</keyword>
<keyword evidence="8 13" id="KW-0812">Transmembrane</keyword>
<dbReference type="STRING" id="1280837.A0A316VJ31"/>
<feature type="transmembrane region" description="Helical" evidence="13">
    <location>
        <begin position="181"/>
        <end position="199"/>
    </location>
</feature>
<evidence type="ECO:0000256" key="3">
    <source>
        <dbReference type="ARBA" id="ARBA00011071"/>
    </source>
</evidence>
<name>A0A316VJ31_9BASI</name>
<sequence>MRLADISPATWIAIGLGLRMALLGWGTYQDANGPLPYTDIDYQVFTSAASYMYDDCPVQLIAARDPEEEYEDLIDPPVAKGRCAQGYIPAAARLMIQMEKDFLTMDKDTEIGRQEDPVAQVMTDLVPTIYKAFKPIFRLLAGLGNPYRRETYRYTPLLALLLTPAEALADNGYWPDVVQGLFGKLLFVLADIVVALLLWDIMDIRSEAQSANSKASKKYGWLVGLLWLANPFTAQISTRGSSESVLGVLVLGFLDVTIRGYPERYLPTIAARPKGKKASVAGYLPDPSRWSNERVLAPLLFALAIHWKLYPIIYAAALVPHLMSSESFRAVIRYGAISVYCLALICGTVYALWGKPYIQETFYYHLSRTDHRHNFSPFFLPAYLSTKLPSSLTEADLFQSLQPILGFVPQLLATAYIGFSIGGQDLVAALSFQTMAFVALNKVCTSQYFMWFLWFLPLLGPHLSFPGGKGEMFTLIGVWVAAQALWLSQAYLLEFKALDTFTRTWLASLVVLAAHALLIVRLINAWALARLQAQTVADKTPTNGKQKALPASIEEEKE</sequence>
<evidence type="ECO:0000256" key="8">
    <source>
        <dbReference type="ARBA" id="ARBA00022692"/>
    </source>
</evidence>
<dbReference type="InParanoid" id="A0A316VJ31"/>
<dbReference type="RefSeq" id="XP_025356333.1">
    <property type="nucleotide sequence ID" value="XM_025498895.1"/>
</dbReference>
<comment type="similarity">
    <text evidence="3 13">Belongs to the PIGM family.</text>
</comment>
<feature type="transmembrane region" description="Helical" evidence="13">
    <location>
        <begin position="295"/>
        <end position="319"/>
    </location>
</feature>
<comment type="caution">
    <text evidence="13">Lacks conserved residue(s) required for the propagation of feature annotation.</text>
</comment>
<dbReference type="GO" id="GO:0051751">
    <property type="term" value="F:alpha-1,4-mannosyltransferase activity"/>
    <property type="evidence" value="ECO:0007669"/>
    <property type="project" value="InterPro"/>
</dbReference>
<feature type="transmembrane region" description="Helical" evidence="13">
    <location>
        <begin position="472"/>
        <end position="493"/>
    </location>
</feature>
<proteinExistence type="inferred from homology"/>
<accession>A0A316VJ31</accession>
<comment type="function">
    <text evidence="12 13">Mannosyltransferase involved in glycosylphosphatidylinositol-anchor biosynthesis. Transfers the first alpha-1,4-mannose to GlcN-acyl-PI during GPI precursor assembly. Required for cell wall integrity.</text>
</comment>
<keyword evidence="5 13" id="KW-0337">GPI-anchor biosynthesis</keyword>
<organism evidence="14 15">
    <name type="scientific">Meira miltonrushii</name>
    <dbReference type="NCBI Taxonomy" id="1280837"/>
    <lineage>
        <taxon>Eukaryota</taxon>
        <taxon>Fungi</taxon>
        <taxon>Dikarya</taxon>
        <taxon>Basidiomycota</taxon>
        <taxon>Ustilaginomycotina</taxon>
        <taxon>Exobasidiomycetes</taxon>
        <taxon>Exobasidiales</taxon>
        <taxon>Brachybasidiaceae</taxon>
        <taxon>Meira</taxon>
    </lineage>
</organism>
<dbReference type="AlphaFoldDB" id="A0A316VJ31"/>
<dbReference type="Pfam" id="PF05007">
    <property type="entry name" value="Mannosyl_trans"/>
    <property type="match status" value="1"/>
</dbReference>
<feature type="transmembrane region" description="Helical" evidence="13">
    <location>
        <begin position="331"/>
        <end position="353"/>
    </location>
</feature>
<evidence type="ECO:0000256" key="1">
    <source>
        <dbReference type="ARBA" id="ARBA00004477"/>
    </source>
</evidence>
<dbReference type="GeneID" id="37020676"/>
<evidence type="ECO:0000313" key="14">
    <source>
        <dbReference type="EMBL" id="PWN36031.1"/>
    </source>
</evidence>
<dbReference type="EC" id="2.4.1.-" evidence="13"/>
<dbReference type="InterPro" id="IPR007704">
    <property type="entry name" value="PIG-M"/>
</dbReference>
<keyword evidence="11 13" id="KW-0472">Membrane</keyword>
<dbReference type="PANTHER" id="PTHR12886">
    <property type="entry name" value="PIG-M MANNOSYLTRANSFERASE"/>
    <property type="match status" value="1"/>
</dbReference>
<feature type="transmembrane region" description="Helical" evidence="13">
    <location>
        <begin position="505"/>
        <end position="523"/>
    </location>
</feature>
<dbReference type="GO" id="GO:0004376">
    <property type="term" value="F:GPI mannosyltransferase activity"/>
    <property type="evidence" value="ECO:0007669"/>
    <property type="project" value="InterPro"/>
</dbReference>
<comment type="subcellular location">
    <subcellularLocation>
        <location evidence="1 13">Endoplasmic reticulum membrane</location>
        <topology evidence="1 13">Multi-pass membrane protein</topology>
    </subcellularLocation>
</comment>
<dbReference type="FunCoup" id="A0A316VJ31">
    <property type="interactions" value="281"/>
</dbReference>
<evidence type="ECO:0000256" key="5">
    <source>
        <dbReference type="ARBA" id="ARBA00022502"/>
    </source>
</evidence>
<keyword evidence="6 13" id="KW-0328">Glycosyltransferase</keyword>
<evidence type="ECO:0000256" key="11">
    <source>
        <dbReference type="ARBA" id="ARBA00023136"/>
    </source>
</evidence>
<gene>
    <name evidence="14" type="ORF">FA14DRAFT_160936</name>
</gene>